<name>A0A2P6U2G3_CHLSO</name>
<evidence type="ECO:0000256" key="1">
    <source>
        <dbReference type="SAM" id="MobiDB-lite"/>
    </source>
</evidence>
<protein>
    <submittedName>
        <fullName evidence="2">Uncharacterized protein</fullName>
    </submittedName>
</protein>
<dbReference type="Proteomes" id="UP000239899">
    <property type="component" value="Unassembled WGS sequence"/>
</dbReference>
<feature type="region of interest" description="Disordered" evidence="1">
    <location>
        <begin position="498"/>
        <end position="582"/>
    </location>
</feature>
<evidence type="ECO:0000313" key="3">
    <source>
        <dbReference type="Proteomes" id="UP000239899"/>
    </source>
</evidence>
<feature type="compositionally biased region" description="Gly residues" evidence="1">
    <location>
        <begin position="402"/>
        <end position="411"/>
    </location>
</feature>
<dbReference type="OrthoDB" id="513882at2759"/>
<reference evidence="2 3" key="1">
    <citation type="journal article" date="2018" name="Plant J.">
        <title>Genome sequences of Chlorella sorokiniana UTEX 1602 and Micractinium conductrix SAG 241.80: implications to maltose excretion by a green alga.</title>
        <authorList>
            <person name="Arriola M.B."/>
            <person name="Velmurugan N."/>
            <person name="Zhang Y."/>
            <person name="Plunkett M.H."/>
            <person name="Hondzo H."/>
            <person name="Barney B.M."/>
        </authorList>
    </citation>
    <scope>NUCLEOTIDE SEQUENCE [LARGE SCALE GENOMIC DNA]</scope>
    <source>
        <strain evidence="3">UTEX 1602</strain>
    </source>
</reference>
<dbReference type="EMBL" id="LHPG02000002">
    <property type="protein sequence ID" value="PRW60498.1"/>
    <property type="molecule type" value="Genomic_DNA"/>
</dbReference>
<feature type="compositionally biased region" description="Low complexity" evidence="1">
    <location>
        <begin position="166"/>
        <end position="183"/>
    </location>
</feature>
<feature type="compositionally biased region" description="Low complexity" evidence="1">
    <location>
        <begin position="556"/>
        <end position="565"/>
    </location>
</feature>
<dbReference type="AlphaFoldDB" id="A0A2P6U2G3"/>
<comment type="caution">
    <text evidence="2">The sequence shown here is derived from an EMBL/GenBank/DDBJ whole genome shotgun (WGS) entry which is preliminary data.</text>
</comment>
<feature type="region of interest" description="Disordered" evidence="1">
    <location>
        <begin position="166"/>
        <end position="206"/>
    </location>
</feature>
<accession>A0A2P6U2G3</accession>
<proteinExistence type="predicted"/>
<organism evidence="2 3">
    <name type="scientific">Chlorella sorokiniana</name>
    <name type="common">Freshwater green alga</name>
    <dbReference type="NCBI Taxonomy" id="3076"/>
    <lineage>
        <taxon>Eukaryota</taxon>
        <taxon>Viridiplantae</taxon>
        <taxon>Chlorophyta</taxon>
        <taxon>core chlorophytes</taxon>
        <taxon>Trebouxiophyceae</taxon>
        <taxon>Chlorellales</taxon>
        <taxon>Chlorellaceae</taxon>
        <taxon>Chlorella clade</taxon>
        <taxon>Chlorella</taxon>
    </lineage>
</organism>
<feature type="compositionally biased region" description="Low complexity" evidence="1">
    <location>
        <begin position="380"/>
        <end position="401"/>
    </location>
</feature>
<feature type="region of interest" description="Disordered" evidence="1">
    <location>
        <begin position="377"/>
        <end position="419"/>
    </location>
</feature>
<sequence length="820" mass="84457">MDMERSVLVSFPGKACLQSGAGGAALAGTLPLGRDRAAKLFKLQEVGLPPHALRPWPLRCVLRCDAASGAYLSASGRALAAAAPAACCSEEFLLALGEGAPLSVSAETLAAAGSSVWTGNGERLLSAERLTGQLLLAPQHGCSGGESFTLRLSRTGELTVFAEPAQQQLQQQQGAAAAERPAGGSEDNHSGGSGGEPDGCTPSRQPVPVVVQQQGRLSLHSRGSKPSKLGLQLASHRPTLLLTAHGHLVGSRSRSSGRPCGILPAAAQTAADAPVLSSSSSSCVSGVNTGADSTAGPSAAAVRACAWRLEHHGDGVYSVQTDSDRRSLYIDDTGVPCLDAPAGPAGTGGSLLFPDPRLLFWIEPAWVQLGAEQEAGGLSGTSSASSGGGSSSACATTRPSSSGGGGGGDGSPGVRHPSGFLLPGPDSLVAAGFALRSVCCVRGRHLYLSALPDGLLTTVLATGPPCRWEIFSVVDLQTLLDSPLGLLRHLPCAAAAPPPPHLRRTASMQALHSSSSSSSGGGGGSSYGSSSLPVVQEHQPVLPPSGHALGHHHGSAPHLPSAAAAERQQQLGASLPPRRTQSDSALCMLPRQAKPQRWLAELSRQPRPPTGWGLRSAATLQDLACRALCASLVQRWQEQHGGRRQLPASLVHAVEKELSSLLPEEIAARIGRELRLLACPPPPTKLSLQYCMSKVVHAGNGAVGSGPEDGLAAEELPTWAAGLLQQDQGAALGQWQPTEAHLCCACRGASGVLLPLCPYASPRHHLFLAAMERRARGGGRVRLRVRRRLDEEDALTALLRAGKAVLLGWFAARTLGALLA</sequence>
<keyword evidence="3" id="KW-1185">Reference proteome</keyword>
<evidence type="ECO:0000313" key="2">
    <source>
        <dbReference type="EMBL" id="PRW60498.1"/>
    </source>
</evidence>
<gene>
    <name evidence="2" type="ORF">C2E21_1125</name>
</gene>